<dbReference type="CDD" id="cd06170">
    <property type="entry name" value="LuxR_C_like"/>
    <property type="match status" value="1"/>
</dbReference>
<keyword evidence="2" id="KW-0238">DNA-binding</keyword>
<keyword evidence="7" id="KW-1185">Reference proteome</keyword>
<organism evidence="6 7">
    <name type="scientific">Imperialibacter roseus</name>
    <dbReference type="NCBI Taxonomy" id="1324217"/>
    <lineage>
        <taxon>Bacteria</taxon>
        <taxon>Pseudomonadati</taxon>
        <taxon>Bacteroidota</taxon>
        <taxon>Cytophagia</taxon>
        <taxon>Cytophagales</taxon>
        <taxon>Flammeovirgaceae</taxon>
        <taxon>Imperialibacter</taxon>
    </lineage>
</organism>
<dbReference type="EMBL" id="CP136051">
    <property type="protein sequence ID" value="WOK04699.1"/>
    <property type="molecule type" value="Genomic_DNA"/>
</dbReference>
<dbReference type="SMART" id="SM00421">
    <property type="entry name" value="HTH_LUXR"/>
    <property type="match status" value="1"/>
</dbReference>
<dbReference type="Pfam" id="PF00072">
    <property type="entry name" value="Response_reg"/>
    <property type="match status" value="1"/>
</dbReference>
<reference evidence="6 7" key="1">
    <citation type="journal article" date="2023" name="Microbiol. Resour. Announc.">
        <title>Complete Genome Sequence of Imperialibacter roseus strain P4T.</title>
        <authorList>
            <person name="Tizabi D.R."/>
            <person name="Bachvaroff T."/>
            <person name="Hill R.T."/>
        </authorList>
    </citation>
    <scope>NUCLEOTIDE SEQUENCE [LARGE SCALE GENOMIC DNA]</scope>
    <source>
        <strain evidence="6 7">P4T</strain>
    </source>
</reference>
<accession>A0ABZ0II33</accession>
<feature type="domain" description="HTH luxR-type" evidence="4">
    <location>
        <begin position="144"/>
        <end position="209"/>
    </location>
</feature>
<gene>
    <name evidence="6" type="ORF">RT717_16585</name>
</gene>
<dbReference type="InterPro" id="IPR058245">
    <property type="entry name" value="NreC/VraR/RcsB-like_REC"/>
</dbReference>
<dbReference type="RefSeq" id="WP_317487500.1">
    <property type="nucleotide sequence ID" value="NZ_CP136051.1"/>
</dbReference>
<name>A0ABZ0II33_9BACT</name>
<keyword evidence="1 3" id="KW-0597">Phosphoprotein</keyword>
<dbReference type="Proteomes" id="UP001302349">
    <property type="component" value="Chromosome"/>
</dbReference>
<feature type="domain" description="Response regulatory" evidence="5">
    <location>
        <begin position="6"/>
        <end position="122"/>
    </location>
</feature>
<dbReference type="Gene3D" id="3.40.50.2300">
    <property type="match status" value="1"/>
</dbReference>
<dbReference type="PROSITE" id="PS50110">
    <property type="entry name" value="RESPONSE_REGULATORY"/>
    <property type="match status" value="1"/>
</dbReference>
<evidence type="ECO:0000256" key="3">
    <source>
        <dbReference type="PROSITE-ProRule" id="PRU00169"/>
    </source>
</evidence>
<dbReference type="InterPro" id="IPR051015">
    <property type="entry name" value="EvgA-like"/>
</dbReference>
<dbReference type="SUPFAM" id="SSF52172">
    <property type="entry name" value="CheY-like"/>
    <property type="match status" value="1"/>
</dbReference>
<dbReference type="PANTHER" id="PTHR45566:SF2">
    <property type="entry name" value="NARL SUBFAMILY"/>
    <property type="match status" value="1"/>
</dbReference>
<evidence type="ECO:0000256" key="1">
    <source>
        <dbReference type="ARBA" id="ARBA00022553"/>
    </source>
</evidence>
<feature type="modified residue" description="4-aspartylphosphate" evidence="3">
    <location>
        <position position="57"/>
    </location>
</feature>
<dbReference type="PROSITE" id="PS50043">
    <property type="entry name" value="HTH_LUXR_2"/>
    <property type="match status" value="1"/>
</dbReference>
<dbReference type="InterPro" id="IPR016032">
    <property type="entry name" value="Sig_transdc_resp-reg_C-effctor"/>
</dbReference>
<evidence type="ECO:0000259" key="5">
    <source>
        <dbReference type="PROSITE" id="PS50110"/>
    </source>
</evidence>
<dbReference type="Pfam" id="PF00196">
    <property type="entry name" value="GerE"/>
    <property type="match status" value="1"/>
</dbReference>
<dbReference type="CDD" id="cd17535">
    <property type="entry name" value="REC_NarL-like"/>
    <property type="match status" value="1"/>
</dbReference>
<dbReference type="PANTHER" id="PTHR45566">
    <property type="entry name" value="HTH-TYPE TRANSCRIPTIONAL REGULATOR YHJB-RELATED"/>
    <property type="match status" value="1"/>
</dbReference>
<evidence type="ECO:0000259" key="4">
    <source>
        <dbReference type="PROSITE" id="PS50043"/>
    </source>
</evidence>
<dbReference type="InterPro" id="IPR001789">
    <property type="entry name" value="Sig_transdc_resp-reg_receiver"/>
</dbReference>
<evidence type="ECO:0000313" key="6">
    <source>
        <dbReference type="EMBL" id="WOK04699.1"/>
    </source>
</evidence>
<dbReference type="InterPro" id="IPR000792">
    <property type="entry name" value="Tscrpt_reg_LuxR_C"/>
</dbReference>
<evidence type="ECO:0000256" key="2">
    <source>
        <dbReference type="ARBA" id="ARBA00023125"/>
    </source>
</evidence>
<sequence length="210" mass="23929">MTAKLRIVIADDHLLFIDGLRLMLTKEPDLEVVGTATGGKQLQSLLRDTQVDVVLMDINMPGINGLEVTREINAWNPHVKIIMLSTYGEDYMIQKAREYGARGYLLKTSPREKLVEAIRNVASGETVFPLRKPDHAASFTEDESFVKQFNLTRREMDIIQHIKQGMTTKEMADQLNLSQFTIKTHRKNIASKLGLKNFASMMKFIIDYDI</sequence>
<proteinExistence type="predicted"/>
<dbReference type="SMART" id="SM00448">
    <property type="entry name" value="REC"/>
    <property type="match status" value="1"/>
</dbReference>
<dbReference type="PRINTS" id="PR00038">
    <property type="entry name" value="HTHLUXR"/>
</dbReference>
<dbReference type="InterPro" id="IPR011006">
    <property type="entry name" value="CheY-like_superfamily"/>
</dbReference>
<protein>
    <submittedName>
        <fullName evidence="6">Response regulator transcription factor</fullName>
    </submittedName>
</protein>
<dbReference type="SUPFAM" id="SSF46894">
    <property type="entry name" value="C-terminal effector domain of the bipartite response regulators"/>
    <property type="match status" value="1"/>
</dbReference>
<evidence type="ECO:0000313" key="7">
    <source>
        <dbReference type="Proteomes" id="UP001302349"/>
    </source>
</evidence>